<dbReference type="GO" id="GO:0043515">
    <property type="term" value="F:kinetochore binding"/>
    <property type="evidence" value="ECO:0007669"/>
    <property type="project" value="TreeGrafter"/>
</dbReference>
<keyword evidence="6" id="KW-0137">Centromere</keyword>
<proteinExistence type="inferred from homology"/>
<evidence type="ECO:0000313" key="9">
    <source>
        <dbReference type="EMBL" id="KAF6225857.1"/>
    </source>
</evidence>
<gene>
    <name evidence="9" type="ORF">HO133_009859</name>
</gene>
<evidence type="ECO:0000256" key="1">
    <source>
        <dbReference type="ARBA" id="ARBA00004123"/>
    </source>
</evidence>
<comment type="similarity">
    <text evidence="7">Belongs to the CENP-H/MCM16 family.</text>
</comment>
<feature type="domain" description="Centromere protein H C-terminal" evidence="8">
    <location>
        <begin position="29"/>
        <end position="235"/>
    </location>
</feature>
<name>A0A8H6CLS5_9LECA</name>
<keyword evidence="4" id="KW-0995">Kinetochore</keyword>
<protein>
    <recommendedName>
        <fullName evidence="8">Centromere protein H C-terminal domain-containing protein</fullName>
    </recommendedName>
</protein>
<dbReference type="EMBL" id="JACCJB010000007">
    <property type="protein sequence ID" value="KAF6225857.1"/>
    <property type="molecule type" value="Genomic_DNA"/>
</dbReference>
<comment type="caution">
    <text evidence="9">The sequence shown here is derived from an EMBL/GenBank/DDBJ whole genome shotgun (WGS) entry which is preliminary data.</text>
</comment>
<comment type="subcellular location">
    <subcellularLocation>
        <location evidence="2">Chromosome</location>
        <location evidence="2">Centromere</location>
        <location evidence="2">Kinetochore</location>
    </subcellularLocation>
    <subcellularLocation>
        <location evidence="1">Nucleus</location>
    </subcellularLocation>
</comment>
<organism evidence="9 10">
    <name type="scientific">Letharia lupina</name>
    <dbReference type="NCBI Taxonomy" id="560253"/>
    <lineage>
        <taxon>Eukaryota</taxon>
        <taxon>Fungi</taxon>
        <taxon>Dikarya</taxon>
        <taxon>Ascomycota</taxon>
        <taxon>Pezizomycotina</taxon>
        <taxon>Lecanoromycetes</taxon>
        <taxon>OSLEUM clade</taxon>
        <taxon>Lecanoromycetidae</taxon>
        <taxon>Lecanorales</taxon>
        <taxon>Lecanorineae</taxon>
        <taxon>Parmeliaceae</taxon>
        <taxon>Letharia</taxon>
    </lineage>
</organism>
<dbReference type="GO" id="GO:0007059">
    <property type="term" value="P:chromosome segregation"/>
    <property type="evidence" value="ECO:0007669"/>
    <property type="project" value="TreeGrafter"/>
</dbReference>
<dbReference type="RefSeq" id="XP_037154566.1">
    <property type="nucleotide sequence ID" value="XM_037300718.1"/>
</dbReference>
<evidence type="ECO:0000256" key="2">
    <source>
        <dbReference type="ARBA" id="ARBA00004629"/>
    </source>
</evidence>
<evidence type="ECO:0000313" key="10">
    <source>
        <dbReference type="Proteomes" id="UP000593566"/>
    </source>
</evidence>
<keyword evidence="3" id="KW-0158">Chromosome</keyword>
<dbReference type="InterPro" id="IPR040034">
    <property type="entry name" value="CENP-H"/>
</dbReference>
<dbReference type="Proteomes" id="UP000593566">
    <property type="component" value="Unassembled WGS sequence"/>
</dbReference>
<dbReference type="GO" id="GO:0000776">
    <property type="term" value="C:kinetochore"/>
    <property type="evidence" value="ECO:0007669"/>
    <property type="project" value="UniProtKB-KW"/>
</dbReference>
<accession>A0A8H6CLS5</accession>
<evidence type="ECO:0000256" key="6">
    <source>
        <dbReference type="ARBA" id="ARBA00023328"/>
    </source>
</evidence>
<keyword evidence="5" id="KW-0539">Nucleus</keyword>
<dbReference type="InterPro" id="IPR008426">
    <property type="entry name" value="CENP-H_C"/>
</dbReference>
<evidence type="ECO:0000259" key="8">
    <source>
        <dbReference type="Pfam" id="PF05837"/>
    </source>
</evidence>
<evidence type="ECO:0000256" key="5">
    <source>
        <dbReference type="ARBA" id="ARBA00023242"/>
    </source>
</evidence>
<keyword evidence="10" id="KW-1185">Reference proteome</keyword>
<dbReference type="PANTHER" id="PTHR48122:SF1">
    <property type="entry name" value="CENTROMERE PROTEIN H"/>
    <property type="match status" value="1"/>
</dbReference>
<evidence type="ECO:0000256" key="4">
    <source>
        <dbReference type="ARBA" id="ARBA00022838"/>
    </source>
</evidence>
<dbReference type="Pfam" id="PF05837">
    <property type="entry name" value="CENP-H"/>
    <property type="match status" value="1"/>
</dbReference>
<dbReference type="GeneID" id="59338254"/>
<dbReference type="GO" id="GO:0005634">
    <property type="term" value="C:nucleus"/>
    <property type="evidence" value="ECO:0007669"/>
    <property type="project" value="UniProtKB-SubCell"/>
</dbReference>
<dbReference type="AlphaFoldDB" id="A0A8H6CLS5"/>
<sequence>MSSSTDIAFADLASHRSGDAIPFYETEGQILELWDQLNELRLEQALLEAETTVPLMQQPLTDEEMDSQVTIAEKECLEARATYLLKQSVVEDVLIVDPVLKAVHSGLNATPTERALHPLIDRRDTLEIAHTNLSSTLQTLLKEAAMLSADNIRAMEKNRALTATLLVLAEKVQAQRDEIIMDPRFSAQLDGLRIDAATARQRWRIMKSVVAAVIAGSGVDWARDDTLRDLVLDDENEAD</sequence>
<evidence type="ECO:0000256" key="3">
    <source>
        <dbReference type="ARBA" id="ARBA00022454"/>
    </source>
</evidence>
<dbReference type="GO" id="GO:0051382">
    <property type="term" value="P:kinetochore assembly"/>
    <property type="evidence" value="ECO:0007669"/>
    <property type="project" value="InterPro"/>
</dbReference>
<dbReference type="GO" id="GO:0007052">
    <property type="term" value="P:mitotic spindle organization"/>
    <property type="evidence" value="ECO:0007669"/>
    <property type="project" value="TreeGrafter"/>
</dbReference>
<evidence type="ECO:0000256" key="7">
    <source>
        <dbReference type="ARBA" id="ARBA00025735"/>
    </source>
</evidence>
<dbReference type="PANTHER" id="PTHR48122">
    <property type="entry name" value="CENTROMERE PROTEIN H"/>
    <property type="match status" value="1"/>
</dbReference>
<reference evidence="9 10" key="1">
    <citation type="journal article" date="2020" name="Genomics">
        <title>Complete, high-quality genomes from long-read metagenomic sequencing of two wolf lichen thalli reveals enigmatic genome architecture.</title>
        <authorList>
            <person name="McKenzie S.K."/>
            <person name="Walston R.F."/>
            <person name="Allen J.L."/>
        </authorList>
    </citation>
    <scope>NUCLEOTIDE SEQUENCE [LARGE SCALE GENOMIC DNA]</scope>
    <source>
        <strain evidence="9">WasteWater1</strain>
    </source>
</reference>